<proteinExistence type="predicted"/>
<evidence type="ECO:0000313" key="1">
    <source>
        <dbReference type="EMBL" id="NME68781.1"/>
    </source>
</evidence>
<dbReference type="EMBL" id="JABANE010000029">
    <property type="protein sequence ID" value="NME68781.1"/>
    <property type="molecule type" value="Genomic_DNA"/>
</dbReference>
<dbReference type="AlphaFoldDB" id="A0A7X9RU69"/>
<organism evidence="1 2">
    <name type="scientific">Flammeovirga aprica JL-4</name>
    <dbReference type="NCBI Taxonomy" id="694437"/>
    <lineage>
        <taxon>Bacteria</taxon>
        <taxon>Pseudomonadati</taxon>
        <taxon>Bacteroidota</taxon>
        <taxon>Cytophagia</taxon>
        <taxon>Cytophagales</taxon>
        <taxon>Flammeovirgaceae</taxon>
        <taxon>Flammeovirga</taxon>
    </lineage>
</organism>
<dbReference type="Proteomes" id="UP000576082">
    <property type="component" value="Unassembled WGS sequence"/>
</dbReference>
<name>A0A7X9RU69_9BACT</name>
<reference evidence="1 2" key="1">
    <citation type="submission" date="2020-04" db="EMBL/GenBank/DDBJ databases">
        <title>Flammeovirga sp. SR4, a novel species isolated from seawater.</title>
        <authorList>
            <person name="Wang X."/>
        </authorList>
    </citation>
    <scope>NUCLEOTIDE SEQUENCE [LARGE SCALE GENOMIC DNA]</scope>
    <source>
        <strain evidence="1 2">ATCC 23126</strain>
    </source>
</reference>
<evidence type="ECO:0000313" key="2">
    <source>
        <dbReference type="Proteomes" id="UP000576082"/>
    </source>
</evidence>
<sequence length="390" mass="44367">MLLMQLLFSCSKNNDTLVISINNTILVDRINETIELDVQPFEELIKKYGYENLAIENTETGELLINQWIDLNDDKVMNQWLFQIDIKSNSKLSLVVRPLKSGEAQPSSQKTTYSRFVPERTDDYAWENDRVALRTFGPDAQRRAEANEYGGTLTSGIDAWLKKVDYPIIDKWYKNNSEKEGAYHIDTGEGYDPYHVGPSRGIGGIGFWVDDSLYTSKNFTSYKTISEGPIRTVFQLSYAPWEVNGQQIAEEKIISLDLGSNLCHFHSKFTTEGAVPQVAVGITLHDNKGEVLIDNSKGIYSYWEKIDDVNLGLGVVMPSQLDKGFEKVSDHKDASHLLVLATPNQSEIDYYAGFGWEKSKQFASEDEWNQYLHTFMERVKNPVSIEINKI</sequence>
<gene>
    <name evidence="1" type="ORF">HHU12_12485</name>
</gene>
<accession>A0A7X9RU69</accession>
<dbReference type="Pfam" id="PF16153">
    <property type="entry name" value="DUF4861"/>
    <property type="match status" value="1"/>
</dbReference>
<dbReference type="InterPro" id="IPR032342">
    <property type="entry name" value="DUF4861"/>
</dbReference>
<protein>
    <submittedName>
        <fullName evidence="1">DUF4861 domain-containing protein</fullName>
    </submittedName>
</protein>
<keyword evidence="2" id="KW-1185">Reference proteome</keyword>
<comment type="caution">
    <text evidence="1">The sequence shown here is derived from an EMBL/GenBank/DDBJ whole genome shotgun (WGS) entry which is preliminary data.</text>
</comment>